<keyword evidence="7 15" id="KW-0479">Metal-binding</keyword>
<evidence type="ECO:0000256" key="9">
    <source>
        <dbReference type="ARBA" id="ARBA00022833"/>
    </source>
</evidence>
<feature type="binding site" evidence="15">
    <location>
        <position position="136"/>
    </location>
    <ligand>
        <name>Zn(2+)</name>
        <dbReference type="ChEBI" id="CHEBI:29105"/>
        <label>2</label>
    </ligand>
</feature>
<comment type="pathway">
    <text evidence="1 15">Amino-acid biosynthesis; L-lysine biosynthesis via DAP pathway; LL-2,6-diaminopimelate from (S)-tetrahydrodipicolinate (succinylase route): step 3/3.</text>
</comment>
<dbReference type="GO" id="GO:0019877">
    <property type="term" value="P:diaminopimelate biosynthetic process"/>
    <property type="evidence" value="ECO:0007669"/>
    <property type="project" value="UniProtKB-UniRule"/>
</dbReference>
<evidence type="ECO:0000256" key="3">
    <source>
        <dbReference type="ARBA" id="ARBA00011738"/>
    </source>
</evidence>
<feature type="active site" evidence="15">
    <location>
        <position position="76"/>
    </location>
</feature>
<keyword evidence="6 15" id="KW-0028">Amino-acid biosynthesis</keyword>
<comment type="cofactor">
    <cofactor evidence="15">
        <name>Zn(2+)</name>
        <dbReference type="ChEBI" id="CHEBI:29105"/>
    </cofactor>
    <cofactor evidence="15">
        <name>Co(2+)</name>
        <dbReference type="ChEBI" id="CHEBI:48828"/>
    </cofactor>
    <text evidence="15">Binds 2 Zn(2+) or Co(2+) ions per subunit.</text>
</comment>
<dbReference type="SUPFAM" id="SSF55031">
    <property type="entry name" value="Bacterial exopeptidase dimerisation domain"/>
    <property type="match status" value="1"/>
</dbReference>
<feature type="binding site" evidence="15">
    <location>
        <position position="105"/>
    </location>
    <ligand>
        <name>Zn(2+)</name>
        <dbReference type="ChEBI" id="CHEBI:29105"/>
        <label>2</label>
    </ligand>
</feature>
<dbReference type="InterPro" id="IPR050072">
    <property type="entry name" value="Peptidase_M20A"/>
</dbReference>
<feature type="domain" description="Peptidase M20 dimerisation" evidence="16">
    <location>
        <begin position="177"/>
        <end position="283"/>
    </location>
</feature>
<dbReference type="Gene3D" id="3.40.630.10">
    <property type="entry name" value="Zn peptidases"/>
    <property type="match status" value="2"/>
</dbReference>
<evidence type="ECO:0000256" key="14">
    <source>
        <dbReference type="ARBA" id="ARBA00051301"/>
    </source>
</evidence>
<dbReference type="SUPFAM" id="SSF53187">
    <property type="entry name" value="Zn-dependent exopeptidases"/>
    <property type="match status" value="1"/>
</dbReference>
<keyword evidence="18" id="KW-1185">Reference proteome</keyword>
<evidence type="ECO:0000256" key="5">
    <source>
        <dbReference type="ARBA" id="ARBA00022391"/>
    </source>
</evidence>
<evidence type="ECO:0000259" key="16">
    <source>
        <dbReference type="Pfam" id="PF07687"/>
    </source>
</evidence>
<dbReference type="AlphaFoldDB" id="A0A7G9L2R5"/>
<dbReference type="NCBIfam" id="TIGR01246">
    <property type="entry name" value="dapE_proteo"/>
    <property type="match status" value="1"/>
</dbReference>
<dbReference type="InterPro" id="IPR002933">
    <property type="entry name" value="Peptidase_M20"/>
</dbReference>
<evidence type="ECO:0000256" key="1">
    <source>
        <dbReference type="ARBA" id="ARBA00005130"/>
    </source>
</evidence>
<proteinExistence type="inferred from homology"/>
<dbReference type="GO" id="GO:0009014">
    <property type="term" value="F:succinyl-diaminopimelate desuccinylase activity"/>
    <property type="evidence" value="ECO:0007669"/>
    <property type="project" value="UniProtKB-UniRule"/>
</dbReference>
<comment type="catalytic activity">
    <reaction evidence="14 15">
        <text>N-succinyl-(2S,6S)-2,6-diaminopimelate + H2O = (2S,6S)-2,6-diaminopimelate + succinate</text>
        <dbReference type="Rhea" id="RHEA:22608"/>
        <dbReference type="ChEBI" id="CHEBI:15377"/>
        <dbReference type="ChEBI" id="CHEBI:30031"/>
        <dbReference type="ChEBI" id="CHEBI:57609"/>
        <dbReference type="ChEBI" id="CHEBI:58087"/>
        <dbReference type="EC" id="3.5.1.18"/>
    </reaction>
</comment>
<keyword evidence="10 15" id="KW-0220">Diaminopimelate biosynthesis</keyword>
<comment type="subunit">
    <text evidence="3 15">Homodimer.</text>
</comment>
<feature type="active site" description="Proton acceptor" evidence="15">
    <location>
        <position position="135"/>
    </location>
</feature>
<evidence type="ECO:0000256" key="13">
    <source>
        <dbReference type="ARBA" id="ARBA00031891"/>
    </source>
</evidence>
<keyword evidence="12 15" id="KW-0170">Cobalt</keyword>
<protein>
    <recommendedName>
        <fullName evidence="5 15">Succinyl-diaminopimelate desuccinylase</fullName>
        <shortName evidence="15">SDAP desuccinylase</shortName>
        <ecNumber evidence="4 15">3.5.1.18</ecNumber>
    </recommendedName>
    <alternativeName>
        <fullName evidence="13 15">N-succinyl-LL-2,6-diaminoheptanedioate amidohydrolase</fullName>
    </alternativeName>
</protein>
<comment type="function">
    <text evidence="15">Catalyzes the hydrolysis of N-succinyl-L,L-diaminopimelic acid (SDAP), forming succinate and LL-2,6-diaminopimelate (DAP), an intermediate involved in the bacterial biosynthesis of lysine and meso-diaminopimelic acid, an essential component of bacterial cell walls.</text>
</comment>
<dbReference type="GO" id="GO:0050897">
    <property type="term" value="F:cobalt ion binding"/>
    <property type="evidence" value="ECO:0007669"/>
    <property type="project" value="UniProtKB-UniRule"/>
</dbReference>
<evidence type="ECO:0000313" key="18">
    <source>
        <dbReference type="Proteomes" id="UP000515861"/>
    </source>
</evidence>
<dbReference type="InterPro" id="IPR011650">
    <property type="entry name" value="Peptidase_M20_dimer"/>
</dbReference>
<dbReference type="HAMAP" id="MF_01690">
    <property type="entry name" value="DapE"/>
    <property type="match status" value="1"/>
</dbReference>
<dbReference type="NCBIfam" id="NF009557">
    <property type="entry name" value="PRK13009.1"/>
    <property type="match status" value="1"/>
</dbReference>
<dbReference type="PANTHER" id="PTHR43808">
    <property type="entry name" value="ACETYLORNITHINE DEACETYLASE"/>
    <property type="match status" value="1"/>
</dbReference>
<reference evidence="17 18" key="1">
    <citation type="submission" date="2020-08" db="EMBL/GenBank/DDBJ databases">
        <title>Sphingomonas sp. sand1-3 16S ribosomal RNA gene Genome sequencing and assembly.</title>
        <authorList>
            <person name="Kang M."/>
        </authorList>
    </citation>
    <scope>NUCLEOTIDE SEQUENCE [LARGE SCALE GENOMIC DNA]</scope>
    <source>
        <strain evidence="18">sand1-3</strain>
    </source>
</reference>
<evidence type="ECO:0000256" key="7">
    <source>
        <dbReference type="ARBA" id="ARBA00022723"/>
    </source>
</evidence>
<dbReference type="KEGG" id="ssau:H8M03_00645"/>
<dbReference type="EC" id="3.5.1.18" evidence="4 15"/>
<feature type="binding site" evidence="15">
    <location>
        <position position="164"/>
    </location>
    <ligand>
        <name>Zn(2+)</name>
        <dbReference type="ChEBI" id="CHEBI:29105"/>
        <label>1</label>
    </ligand>
</feature>
<evidence type="ECO:0000256" key="8">
    <source>
        <dbReference type="ARBA" id="ARBA00022801"/>
    </source>
</evidence>
<evidence type="ECO:0000256" key="2">
    <source>
        <dbReference type="ARBA" id="ARBA00006746"/>
    </source>
</evidence>
<keyword evidence="8 15" id="KW-0378">Hydrolase</keyword>
<sequence>MTASIDPVELARDLIRCPSVTPASGAVFDVLDAALSALGFTVHRWVMGEAPDGPTENMVAMRGEGAPHFGFAGHLDVVPAGDKWDCDPFEAKVEDGLLVGRGANDMKSAIAAFVAAVAEVEQKSGTLSFLITGDEEGYATYGTPRIIDWLNEREVRPDMILIGEPTSVDRLGDTVKIGRRGSVNMWIDVPGVQGHVAYPHRTENPVPPLARVIAALDRVHLDDGTDAFPPSNLEFTSIETPTNASNVIPGSATAALNIRFNNLHKGEDLVRMVEEVAAREAPGATVRARISGEAFLTPKGELYDLVVAAIREETGIDTDLSTSGGTSDGRFLIKLCPVVDFGLPNATMHKVGECAAVEDIRQLAAIYARIVAKVVG</sequence>
<dbReference type="InterPro" id="IPR001261">
    <property type="entry name" value="ArgE/DapE_CS"/>
</dbReference>
<evidence type="ECO:0000256" key="12">
    <source>
        <dbReference type="ARBA" id="ARBA00023285"/>
    </source>
</evidence>
<dbReference type="PANTHER" id="PTHR43808:SF31">
    <property type="entry name" value="N-ACETYL-L-CITRULLINE DEACETYLASE"/>
    <property type="match status" value="1"/>
</dbReference>
<dbReference type="Pfam" id="PF07687">
    <property type="entry name" value="M20_dimer"/>
    <property type="match status" value="1"/>
</dbReference>
<dbReference type="PROSITE" id="PS00759">
    <property type="entry name" value="ARGE_DAPE_CPG2_2"/>
    <property type="match status" value="1"/>
</dbReference>
<gene>
    <name evidence="15 17" type="primary">dapE</name>
    <name evidence="17" type="ORF">H8M03_00645</name>
</gene>
<dbReference type="GO" id="GO:0008777">
    <property type="term" value="F:acetylornithine deacetylase activity"/>
    <property type="evidence" value="ECO:0007669"/>
    <property type="project" value="TreeGrafter"/>
</dbReference>
<feature type="binding site" evidence="15">
    <location>
        <position position="74"/>
    </location>
    <ligand>
        <name>Zn(2+)</name>
        <dbReference type="ChEBI" id="CHEBI:29105"/>
        <label>1</label>
    </ligand>
</feature>
<evidence type="ECO:0000313" key="17">
    <source>
        <dbReference type="EMBL" id="QNM82914.1"/>
    </source>
</evidence>
<dbReference type="RefSeq" id="WP_187479869.1">
    <property type="nucleotide sequence ID" value="NZ_CP060697.1"/>
</dbReference>
<evidence type="ECO:0000256" key="6">
    <source>
        <dbReference type="ARBA" id="ARBA00022605"/>
    </source>
</evidence>
<keyword evidence="11 15" id="KW-0457">Lysine biosynthesis</keyword>
<feature type="binding site" evidence="15">
    <location>
        <position position="105"/>
    </location>
    <ligand>
        <name>Zn(2+)</name>
        <dbReference type="ChEBI" id="CHEBI:29105"/>
        <label>1</label>
    </ligand>
</feature>
<evidence type="ECO:0000256" key="10">
    <source>
        <dbReference type="ARBA" id="ARBA00022915"/>
    </source>
</evidence>
<dbReference type="InterPro" id="IPR036264">
    <property type="entry name" value="Bact_exopeptidase_dim_dom"/>
</dbReference>
<keyword evidence="9 15" id="KW-0862">Zinc</keyword>
<dbReference type="EMBL" id="CP060697">
    <property type="protein sequence ID" value="QNM82914.1"/>
    <property type="molecule type" value="Genomic_DNA"/>
</dbReference>
<dbReference type="Pfam" id="PF01546">
    <property type="entry name" value="Peptidase_M20"/>
    <property type="match status" value="1"/>
</dbReference>
<dbReference type="GO" id="GO:0006526">
    <property type="term" value="P:L-arginine biosynthetic process"/>
    <property type="evidence" value="ECO:0007669"/>
    <property type="project" value="TreeGrafter"/>
</dbReference>
<dbReference type="GO" id="GO:0009089">
    <property type="term" value="P:lysine biosynthetic process via diaminopimelate"/>
    <property type="evidence" value="ECO:0007669"/>
    <property type="project" value="UniProtKB-UniRule"/>
</dbReference>
<dbReference type="Proteomes" id="UP000515861">
    <property type="component" value="Chromosome"/>
</dbReference>
<dbReference type="InterPro" id="IPR005941">
    <property type="entry name" value="DapE_proteobac"/>
</dbReference>
<comment type="similarity">
    <text evidence="2 15">Belongs to the peptidase M20A family. DapE subfamily.</text>
</comment>
<evidence type="ECO:0000256" key="15">
    <source>
        <dbReference type="HAMAP-Rule" id="MF_01690"/>
    </source>
</evidence>
<evidence type="ECO:0000256" key="11">
    <source>
        <dbReference type="ARBA" id="ARBA00023154"/>
    </source>
</evidence>
<organism evidence="17 18">
    <name type="scientific">Sphingomonas sabuli</name>
    <dbReference type="NCBI Taxonomy" id="2764186"/>
    <lineage>
        <taxon>Bacteria</taxon>
        <taxon>Pseudomonadati</taxon>
        <taxon>Pseudomonadota</taxon>
        <taxon>Alphaproteobacteria</taxon>
        <taxon>Sphingomonadales</taxon>
        <taxon>Sphingomonadaceae</taxon>
        <taxon>Sphingomonas</taxon>
    </lineage>
</organism>
<name>A0A7G9L2R5_9SPHN</name>
<dbReference type="GO" id="GO:0008270">
    <property type="term" value="F:zinc ion binding"/>
    <property type="evidence" value="ECO:0007669"/>
    <property type="project" value="UniProtKB-UniRule"/>
</dbReference>
<dbReference type="CDD" id="cd03891">
    <property type="entry name" value="M20_DapE_proteobac"/>
    <property type="match status" value="1"/>
</dbReference>
<evidence type="ECO:0000256" key="4">
    <source>
        <dbReference type="ARBA" id="ARBA00011921"/>
    </source>
</evidence>
<feature type="binding site" evidence="15">
    <location>
        <position position="349"/>
    </location>
    <ligand>
        <name>Zn(2+)</name>
        <dbReference type="ChEBI" id="CHEBI:29105"/>
        <label>2</label>
    </ligand>
</feature>
<accession>A0A7G9L2R5</accession>
<dbReference type="UniPathway" id="UPA00034">
    <property type="reaction ID" value="UER00021"/>
</dbReference>